<dbReference type="RefSeq" id="WP_211466741.1">
    <property type="nucleotide sequence ID" value="NZ_JAGSXH010000023.1"/>
</dbReference>
<dbReference type="InterPro" id="IPR017927">
    <property type="entry name" value="FAD-bd_FR_type"/>
</dbReference>
<evidence type="ECO:0000256" key="13">
    <source>
        <dbReference type="SAM" id="Phobius"/>
    </source>
</evidence>
<dbReference type="GO" id="GO:0051537">
    <property type="term" value="F:2 iron, 2 sulfur cluster binding"/>
    <property type="evidence" value="ECO:0007669"/>
    <property type="project" value="UniProtKB-KW"/>
</dbReference>
<dbReference type="GO" id="GO:0016020">
    <property type="term" value="C:membrane"/>
    <property type="evidence" value="ECO:0007669"/>
    <property type="project" value="UniProtKB-SubCell"/>
</dbReference>
<keyword evidence="5" id="KW-0001">2Fe-2S</keyword>
<evidence type="ECO:0000256" key="10">
    <source>
        <dbReference type="ARBA" id="ARBA00023004"/>
    </source>
</evidence>
<evidence type="ECO:0000256" key="9">
    <source>
        <dbReference type="ARBA" id="ARBA00023002"/>
    </source>
</evidence>
<evidence type="ECO:0000256" key="4">
    <source>
        <dbReference type="ARBA" id="ARBA00022692"/>
    </source>
</evidence>
<evidence type="ECO:0000256" key="11">
    <source>
        <dbReference type="ARBA" id="ARBA00023014"/>
    </source>
</evidence>
<keyword evidence="6" id="KW-0479">Metal-binding</keyword>
<dbReference type="Proteomes" id="UP000677913">
    <property type="component" value="Unassembled WGS sequence"/>
</dbReference>
<protein>
    <submittedName>
        <fullName evidence="15">Ferredoxin reductase family protein</fullName>
    </submittedName>
</protein>
<accession>A0A8J8BC72</accession>
<feature type="transmembrane region" description="Helical" evidence="13">
    <location>
        <begin position="155"/>
        <end position="172"/>
    </location>
</feature>
<evidence type="ECO:0000256" key="12">
    <source>
        <dbReference type="ARBA" id="ARBA00023136"/>
    </source>
</evidence>
<evidence type="ECO:0000256" key="2">
    <source>
        <dbReference type="ARBA" id="ARBA00004141"/>
    </source>
</evidence>
<dbReference type="CDD" id="cd06198">
    <property type="entry name" value="FNR_like_3"/>
    <property type="match status" value="1"/>
</dbReference>
<feature type="transmembrane region" description="Helical" evidence="13">
    <location>
        <begin position="48"/>
        <end position="69"/>
    </location>
</feature>
<evidence type="ECO:0000256" key="8">
    <source>
        <dbReference type="ARBA" id="ARBA00022989"/>
    </source>
</evidence>
<feature type="transmembrane region" description="Helical" evidence="13">
    <location>
        <begin position="124"/>
        <end position="143"/>
    </location>
</feature>
<keyword evidence="7" id="KW-0274">FAD</keyword>
<sequence length="439" mass="48232">MPPREYIAAALAGAVGVGAVAVLAFWWMDTPGTSLADLGGQATAAGQAAGMLGAYLVLIQVLLMARIPWLERAIGSDWLTGAHRASGESLVLLLFAHAALITLGYAGSLRKTPTEFFRILDMPYVFDAALGLGLLLGIGFISARAIRRRVRYETWHYTHLLVYLAIVLFFTHEFTAGSTFETNYSARLFAVGLYAAVALTVLAFRVVKPVVFSLRHRLRVADVQRESNDVVSIYLTGRNLRRLQAEPGQYFRWRFLTPGCWWQAHPFSLSAAPNREWLRITVGALGDHTRALQKLQPGVRVFAEGPYGAMTAALRTRRKVVLIAGGIGITPLRALIDPLAAAGEDLVLLYRASRRGDIVFHRELEWLAAGGRLTVHYLLGPRDARPAPLGAARLTALVPDIQSRDVFVCGSPGMIQAAAQALREARVPRRHIHQERFTL</sequence>
<feature type="transmembrane region" description="Helical" evidence="13">
    <location>
        <begin position="184"/>
        <end position="207"/>
    </location>
</feature>
<gene>
    <name evidence="15" type="ORF">KGA66_09270</name>
</gene>
<dbReference type="Pfam" id="PF01794">
    <property type="entry name" value="Ferric_reduct"/>
    <property type="match status" value="1"/>
</dbReference>
<keyword evidence="12 13" id="KW-0472">Membrane</keyword>
<dbReference type="InterPro" id="IPR001433">
    <property type="entry name" value="OxRdtase_FAD/NAD-bd"/>
</dbReference>
<dbReference type="PANTHER" id="PTHR47354">
    <property type="entry name" value="NADH OXIDOREDUCTASE HCR"/>
    <property type="match status" value="1"/>
</dbReference>
<dbReference type="PANTHER" id="PTHR47354:SF8">
    <property type="entry name" value="1,2-PHENYLACETYL-COA EPOXIDASE, SUBUNIT E"/>
    <property type="match status" value="1"/>
</dbReference>
<evidence type="ECO:0000313" key="16">
    <source>
        <dbReference type="Proteomes" id="UP000677913"/>
    </source>
</evidence>
<keyword evidence="3" id="KW-0285">Flavoprotein</keyword>
<keyword evidence="16" id="KW-1185">Reference proteome</keyword>
<dbReference type="Pfam" id="PF00175">
    <property type="entry name" value="NAD_binding_1"/>
    <property type="match status" value="1"/>
</dbReference>
<comment type="cofactor">
    <cofactor evidence="1">
        <name>FAD</name>
        <dbReference type="ChEBI" id="CHEBI:57692"/>
    </cofactor>
</comment>
<evidence type="ECO:0000256" key="6">
    <source>
        <dbReference type="ARBA" id="ARBA00022723"/>
    </source>
</evidence>
<dbReference type="Gene3D" id="3.40.50.80">
    <property type="entry name" value="Nucleotide-binding domain of ferredoxin-NADP reductase (FNR) module"/>
    <property type="match status" value="1"/>
</dbReference>
<feature type="transmembrane region" description="Helical" evidence="13">
    <location>
        <begin position="7"/>
        <end position="28"/>
    </location>
</feature>
<evidence type="ECO:0000256" key="1">
    <source>
        <dbReference type="ARBA" id="ARBA00001974"/>
    </source>
</evidence>
<dbReference type="GO" id="GO:0016491">
    <property type="term" value="F:oxidoreductase activity"/>
    <property type="evidence" value="ECO:0007669"/>
    <property type="project" value="UniProtKB-KW"/>
</dbReference>
<comment type="caution">
    <text evidence="15">The sequence shown here is derived from an EMBL/GenBank/DDBJ whole genome shotgun (WGS) entry which is preliminary data.</text>
</comment>
<keyword evidence="9" id="KW-0560">Oxidoreductase</keyword>
<evidence type="ECO:0000256" key="5">
    <source>
        <dbReference type="ARBA" id="ARBA00022714"/>
    </source>
</evidence>
<reference evidence="15" key="1">
    <citation type="submission" date="2021-04" db="EMBL/GenBank/DDBJ databases">
        <title>Genome based classification of Actinospica acidithermotolerans sp. nov., an actinobacterium isolated from an Indonesian hot spring.</title>
        <authorList>
            <person name="Kusuma A.B."/>
            <person name="Putra K.E."/>
            <person name="Nafisah S."/>
            <person name="Loh J."/>
            <person name="Nouioui I."/>
            <person name="Goodfellow M."/>
        </authorList>
    </citation>
    <scope>NUCLEOTIDE SEQUENCE</scope>
    <source>
        <strain evidence="15">DSM 45618</strain>
    </source>
</reference>
<dbReference type="InterPro" id="IPR050415">
    <property type="entry name" value="MRET"/>
</dbReference>
<keyword evidence="11" id="KW-0411">Iron-sulfur</keyword>
<name>A0A8J8BC72_9ACTN</name>
<dbReference type="SUPFAM" id="SSF52343">
    <property type="entry name" value="Ferredoxin reductase-like, C-terminal NADP-linked domain"/>
    <property type="match status" value="1"/>
</dbReference>
<keyword evidence="4 13" id="KW-0812">Transmembrane</keyword>
<dbReference type="PROSITE" id="PS51384">
    <property type="entry name" value="FAD_FR"/>
    <property type="match status" value="1"/>
</dbReference>
<keyword evidence="10" id="KW-0408">Iron</keyword>
<evidence type="ECO:0000256" key="3">
    <source>
        <dbReference type="ARBA" id="ARBA00022630"/>
    </source>
</evidence>
<evidence type="ECO:0000256" key="7">
    <source>
        <dbReference type="ARBA" id="ARBA00022827"/>
    </source>
</evidence>
<comment type="subcellular location">
    <subcellularLocation>
        <location evidence="2">Membrane</location>
        <topology evidence="2">Multi-pass membrane protein</topology>
    </subcellularLocation>
</comment>
<evidence type="ECO:0000259" key="14">
    <source>
        <dbReference type="PROSITE" id="PS51384"/>
    </source>
</evidence>
<dbReference type="PRINTS" id="PR00410">
    <property type="entry name" value="PHEHYDRXLASE"/>
</dbReference>
<dbReference type="EMBL" id="JAGSXH010000023">
    <property type="protein sequence ID" value="MBS2963235.1"/>
    <property type="molecule type" value="Genomic_DNA"/>
</dbReference>
<dbReference type="Gene3D" id="2.40.30.10">
    <property type="entry name" value="Translation factors"/>
    <property type="match status" value="1"/>
</dbReference>
<feature type="domain" description="FAD-binding FR-type" evidence="14">
    <location>
        <begin position="213"/>
        <end position="313"/>
    </location>
</feature>
<dbReference type="GO" id="GO:0050660">
    <property type="term" value="F:flavin adenine dinucleotide binding"/>
    <property type="evidence" value="ECO:0007669"/>
    <property type="project" value="TreeGrafter"/>
</dbReference>
<dbReference type="InterPro" id="IPR013112">
    <property type="entry name" value="FAD-bd_8"/>
</dbReference>
<evidence type="ECO:0000313" key="15">
    <source>
        <dbReference type="EMBL" id="MBS2963235.1"/>
    </source>
</evidence>
<organism evidence="15 16">
    <name type="scientific">Actinocrinis puniceicyclus</name>
    <dbReference type="NCBI Taxonomy" id="977794"/>
    <lineage>
        <taxon>Bacteria</taxon>
        <taxon>Bacillati</taxon>
        <taxon>Actinomycetota</taxon>
        <taxon>Actinomycetes</taxon>
        <taxon>Catenulisporales</taxon>
        <taxon>Actinospicaceae</taxon>
        <taxon>Actinocrinis</taxon>
    </lineage>
</organism>
<keyword evidence="8 13" id="KW-1133">Transmembrane helix</keyword>
<dbReference type="InterPro" id="IPR017938">
    <property type="entry name" value="Riboflavin_synthase-like_b-brl"/>
</dbReference>
<feature type="transmembrane region" description="Helical" evidence="13">
    <location>
        <begin position="90"/>
        <end position="109"/>
    </location>
</feature>
<dbReference type="InterPro" id="IPR013130">
    <property type="entry name" value="Fe3_Rdtase_TM_dom"/>
</dbReference>
<proteinExistence type="predicted"/>
<dbReference type="AlphaFoldDB" id="A0A8J8BC72"/>
<dbReference type="SUPFAM" id="SSF63380">
    <property type="entry name" value="Riboflavin synthase domain-like"/>
    <property type="match status" value="1"/>
</dbReference>
<dbReference type="GO" id="GO:0046872">
    <property type="term" value="F:metal ion binding"/>
    <property type="evidence" value="ECO:0007669"/>
    <property type="project" value="UniProtKB-KW"/>
</dbReference>
<dbReference type="InterPro" id="IPR039261">
    <property type="entry name" value="FNR_nucleotide-bd"/>
</dbReference>
<dbReference type="Pfam" id="PF08022">
    <property type="entry name" value="FAD_binding_8"/>
    <property type="match status" value="1"/>
</dbReference>